<protein>
    <submittedName>
        <fullName evidence="1">Uncharacterized protein</fullName>
    </submittedName>
</protein>
<dbReference type="EMBL" id="JAOTIF010000027">
    <property type="protein sequence ID" value="MCU7552025.1"/>
    <property type="molecule type" value="Genomic_DNA"/>
</dbReference>
<reference evidence="1" key="1">
    <citation type="submission" date="2022-09" db="EMBL/GenBank/DDBJ databases">
        <authorList>
            <person name="Yuan C."/>
            <person name="Ke Z."/>
        </authorList>
    </citation>
    <scope>NUCLEOTIDE SEQUENCE</scope>
    <source>
        <strain evidence="1">LB-8</strain>
    </source>
</reference>
<gene>
    <name evidence="1" type="ORF">OCK74_23090</name>
</gene>
<dbReference type="RefSeq" id="WP_279299462.1">
    <property type="nucleotide sequence ID" value="NZ_JAOTIF010000027.1"/>
</dbReference>
<comment type="caution">
    <text evidence="1">The sequence shown here is derived from an EMBL/GenBank/DDBJ whole genome shotgun (WGS) entry which is preliminary data.</text>
</comment>
<dbReference type="AlphaFoldDB" id="A0A9X2Y010"/>
<proteinExistence type="predicted"/>
<sequence length="124" mass="13550">MKSVIASILTIIYAVFITGSVWTAQEAADYAFSESGEVYSLSDVSKAPAKISLGKDFNAEHFSKVIKHLAVGGKNKVPRAGYTPTVFTNFVCDLNPHHSSLVTATEKPELCPHPIFLKNRVLRI</sequence>
<accession>A0A9X2Y010</accession>
<name>A0A9X2Y010_9BACT</name>
<dbReference type="Proteomes" id="UP001155483">
    <property type="component" value="Unassembled WGS sequence"/>
</dbReference>
<evidence type="ECO:0000313" key="1">
    <source>
        <dbReference type="EMBL" id="MCU7552025.1"/>
    </source>
</evidence>
<evidence type="ECO:0000313" key="2">
    <source>
        <dbReference type="Proteomes" id="UP001155483"/>
    </source>
</evidence>
<reference evidence="1" key="2">
    <citation type="submission" date="2023-04" db="EMBL/GenBank/DDBJ databases">
        <title>Paracnuella aquatica gen. nov., sp. nov., a member of the family Chitinophagaceae isolated from a hot spring.</title>
        <authorList>
            <person name="Wang C."/>
        </authorList>
    </citation>
    <scope>NUCLEOTIDE SEQUENCE</scope>
    <source>
        <strain evidence="1">LB-8</strain>
    </source>
</reference>
<keyword evidence="2" id="KW-1185">Reference proteome</keyword>
<organism evidence="1 2">
    <name type="scientific">Paraflavisolibacter caeni</name>
    <dbReference type="NCBI Taxonomy" id="2982496"/>
    <lineage>
        <taxon>Bacteria</taxon>
        <taxon>Pseudomonadati</taxon>
        <taxon>Bacteroidota</taxon>
        <taxon>Chitinophagia</taxon>
        <taxon>Chitinophagales</taxon>
        <taxon>Chitinophagaceae</taxon>
        <taxon>Paraflavisolibacter</taxon>
    </lineage>
</organism>